<evidence type="ECO:0000313" key="1">
    <source>
        <dbReference type="EMBL" id="CAG8769535.1"/>
    </source>
</evidence>
<organism evidence="1 2">
    <name type="scientific">Cetraspora pellucida</name>
    <dbReference type="NCBI Taxonomy" id="1433469"/>
    <lineage>
        <taxon>Eukaryota</taxon>
        <taxon>Fungi</taxon>
        <taxon>Fungi incertae sedis</taxon>
        <taxon>Mucoromycota</taxon>
        <taxon>Glomeromycotina</taxon>
        <taxon>Glomeromycetes</taxon>
        <taxon>Diversisporales</taxon>
        <taxon>Gigasporaceae</taxon>
        <taxon>Cetraspora</taxon>
    </lineage>
</organism>
<evidence type="ECO:0000313" key="2">
    <source>
        <dbReference type="Proteomes" id="UP000789366"/>
    </source>
</evidence>
<gene>
    <name evidence="1" type="ORF">SPELUC_LOCUS15683</name>
</gene>
<feature type="non-terminal residue" evidence="1">
    <location>
        <position position="1"/>
    </location>
</feature>
<sequence>TELRKAVTISAVAEIMASEEELSDLEEVFDGIEHVQDLLLINKIVDLSQYDSENEIISTRYDTGNMEYSPEQLVDEFLVEELAL</sequence>
<name>A0ACA9QYR2_9GLOM</name>
<keyword evidence="2" id="KW-1185">Reference proteome</keyword>
<dbReference type="EMBL" id="CAJVPW010053160">
    <property type="protein sequence ID" value="CAG8769535.1"/>
    <property type="molecule type" value="Genomic_DNA"/>
</dbReference>
<comment type="caution">
    <text evidence="1">The sequence shown here is derived from an EMBL/GenBank/DDBJ whole genome shotgun (WGS) entry which is preliminary data.</text>
</comment>
<proteinExistence type="predicted"/>
<reference evidence="1" key="1">
    <citation type="submission" date="2021-06" db="EMBL/GenBank/DDBJ databases">
        <authorList>
            <person name="Kallberg Y."/>
            <person name="Tangrot J."/>
            <person name="Rosling A."/>
        </authorList>
    </citation>
    <scope>NUCLEOTIDE SEQUENCE</scope>
    <source>
        <strain evidence="1">28 12/20/2015</strain>
    </source>
</reference>
<protein>
    <submittedName>
        <fullName evidence="1">16189_t:CDS:1</fullName>
    </submittedName>
</protein>
<accession>A0ACA9QYR2</accession>
<dbReference type="Proteomes" id="UP000789366">
    <property type="component" value="Unassembled WGS sequence"/>
</dbReference>
<feature type="non-terminal residue" evidence="1">
    <location>
        <position position="84"/>
    </location>
</feature>